<sequence length="133" mass="14548">MVGSRLMIRPVAAMMVMVMTLCTLWTAPAAAAIVGTDELLTEQSSELKKQELLTMLEQDDVKQTLLDMGVTEQQVRDRIDSLTPTELASFQAQLAEAPAGEGVVGIIVLFLLVFIVTDMLCATDIFPFVNCIR</sequence>
<evidence type="ECO:0008006" key="5">
    <source>
        <dbReference type="Google" id="ProtNLM"/>
    </source>
</evidence>
<dbReference type="Pfam" id="PF20332">
    <property type="entry name" value="DUF6627"/>
    <property type="match status" value="1"/>
</dbReference>
<dbReference type="EMBL" id="FOUE01000001">
    <property type="protein sequence ID" value="SFL90898.1"/>
    <property type="molecule type" value="Genomic_DNA"/>
</dbReference>
<keyword evidence="1" id="KW-0812">Transmembrane</keyword>
<gene>
    <name evidence="3" type="ORF">SAMN04487963_0501</name>
</gene>
<feature type="signal peptide" evidence="2">
    <location>
        <begin position="1"/>
        <end position="31"/>
    </location>
</feature>
<accession>A0A1I4LIG5</accession>
<dbReference type="RefSeq" id="WP_092020308.1">
    <property type="nucleotide sequence ID" value="NZ_FOUE01000001.1"/>
</dbReference>
<evidence type="ECO:0000256" key="1">
    <source>
        <dbReference type="SAM" id="Phobius"/>
    </source>
</evidence>
<reference evidence="4" key="1">
    <citation type="submission" date="2016-10" db="EMBL/GenBank/DDBJ databases">
        <authorList>
            <person name="Varghese N."/>
            <person name="Submissions S."/>
        </authorList>
    </citation>
    <scope>NUCLEOTIDE SEQUENCE [LARGE SCALE GENOMIC DNA]</scope>
    <source>
        <strain evidence="4">CGMCC 1.7061</strain>
    </source>
</reference>
<feature type="transmembrane region" description="Helical" evidence="1">
    <location>
        <begin position="103"/>
        <end position="129"/>
    </location>
</feature>
<dbReference type="InterPro" id="IPR016924">
    <property type="entry name" value="UCP029543"/>
</dbReference>
<dbReference type="AlphaFoldDB" id="A0A1I4LIG5"/>
<dbReference type="InterPro" id="IPR046735">
    <property type="entry name" value="PA2779-like"/>
</dbReference>
<dbReference type="STRING" id="488535.SAMN04487963_0501"/>
<evidence type="ECO:0000313" key="4">
    <source>
        <dbReference type="Proteomes" id="UP000198519"/>
    </source>
</evidence>
<evidence type="ECO:0000313" key="3">
    <source>
        <dbReference type="EMBL" id="SFL90898.1"/>
    </source>
</evidence>
<protein>
    <recommendedName>
        <fullName evidence="5">PA2779 family protein</fullName>
    </recommendedName>
</protein>
<dbReference type="PIRSF" id="PIRSF029543">
    <property type="entry name" value="UCP029543"/>
    <property type="match status" value="1"/>
</dbReference>
<proteinExistence type="predicted"/>
<feature type="chain" id="PRO_5011584075" description="PA2779 family protein" evidence="2">
    <location>
        <begin position="32"/>
        <end position="133"/>
    </location>
</feature>
<dbReference type="NCBIfam" id="NF033919">
    <property type="entry name" value="PA2779_fam"/>
    <property type="match status" value="1"/>
</dbReference>
<keyword evidence="1" id="KW-1133">Transmembrane helix</keyword>
<keyword evidence="2" id="KW-0732">Signal</keyword>
<dbReference type="Proteomes" id="UP000198519">
    <property type="component" value="Unassembled WGS sequence"/>
</dbReference>
<organism evidence="3 4">
    <name type="scientific">Marinobacter zhejiangensis</name>
    <dbReference type="NCBI Taxonomy" id="488535"/>
    <lineage>
        <taxon>Bacteria</taxon>
        <taxon>Pseudomonadati</taxon>
        <taxon>Pseudomonadota</taxon>
        <taxon>Gammaproteobacteria</taxon>
        <taxon>Pseudomonadales</taxon>
        <taxon>Marinobacteraceae</taxon>
        <taxon>Marinobacter</taxon>
    </lineage>
</organism>
<keyword evidence="1" id="KW-0472">Membrane</keyword>
<name>A0A1I4LIG5_9GAMM</name>
<keyword evidence="4" id="KW-1185">Reference proteome</keyword>
<evidence type="ECO:0000256" key="2">
    <source>
        <dbReference type="SAM" id="SignalP"/>
    </source>
</evidence>
<dbReference type="OrthoDB" id="7013454at2"/>